<dbReference type="AlphaFoldDB" id="A0A250XE31"/>
<dbReference type="GO" id="GO:0031297">
    <property type="term" value="P:replication fork processing"/>
    <property type="evidence" value="ECO:0007669"/>
    <property type="project" value="TreeGrafter"/>
</dbReference>
<dbReference type="EC" id="2.7.7.102" evidence="3"/>
<keyword evidence="7" id="KW-1185">Reference proteome</keyword>
<dbReference type="GO" id="GO:0005759">
    <property type="term" value="C:mitochondrial matrix"/>
    <property type="evidence" value="ECO:0007669"/>
    <property type="project" value="TreeGrafter"/>
</dbReference>
<accession>A0A250XE31</accession>
<dbReference type="GO" id="GO:0005634">
    <property type="term" value="C:nucleus"/>
    <property type="evidence" value="ECO:0007669"/>
    <property type="project" value="TreeGrafter"/>
</dbReference>
<evidence type="ECO:0000256" key="5">
    <source>
        <dbReference type="SAM" id="MobiDB-lite"/>
    </source>
</evidence>
<comment type="caution">
    <text evidence="6">The sequence shown here is derived from an EMBL/GenBank/DDBJ whole genome shotgun (WGS) entry which is preliminary data.</text>
</comment>
<feature type="compositionally biased region" description="Polar residues" evidence="5">
    <location>
        <begin position="479"/>
        <end position="490"/>
    </location>
</feature>
<dbReference type="Proteomes" id="UP000232323">
    <property type="component" value="Unassembled WGS sequence"/>
</dbReference>
<comment type="catalytic activity">
    <reaction evidence="2">
        <text>ssDNA + n NTP = ssDNA/pppN(pN)n-1 hybrid + (n-1) diphosphate.</text>
        <dbReference type="EC" id="2.7.7.102"/>
    </reaction>
</comment>
<gene>
    <name evidence="6" type="ORF">CEUSTIGMA_g8602.t1</name>
</gene>
<dbReference type="GO" id="GO:0042276">
    <property type="term" value="P:error-prone translesion synthesis"/>
    <property type="evidence" value="ECO:0007669"/>
    <property type="project" value="InterPro"/>
</dbReference>
<dbReference type="EMBL" id="BEGY01000061">
    <property type="protein sequence ID" value="GAX81169.1"/>
    <property type="molecule type" value="Genomic_DNA"/>
</dbReference>
<dbReference type="Pfam" id="PF03121">
    <property type="entry name" value="Herpes_UL52"/>
    <property type="match status" value="1"/>
</dbReference>
<evidence type="ECO:0000313" key="7">
    <source>
        <dbReference type="Proteomes" id="UP000232323"/>
    </source>
</evidence>
<evidence type="ECO:0000256" key="3">
    <source>
        <dbReference type="ARBA" id="ARBA00044768"/>
    </source>
</evidence>
<dbReference type="GO" id="GO:0009411">
    <property type="term" value="P:response to UV"/>
    <property type="evidence" value="ECO:0007669"/>
    <property type="project" value="TreeGrafter"/>
</dbReference>
<reference evidence="6 7" key="1">
    <citation type="submission" date="2017-08" db="EMBL/GenBank/DDBJ databases">
        <title>Acidophilic green algal genome provides insights into adaptation to an acidic environment.</title>
        <authorList>
            <person name="Hirooka S."/>
            <person name="Hirose Y."/>
            <person name="Kanesaki Y."/>
            <person name="Higuchi S."/>
            <person name="Fujiwara T."/>
            <person name="Onuma R."/>
            <person name="Era A."/>
            <person name="Ohbayashi R."/>
            <person name="Uzuka A."/>
            <person name="Nozaki H."/>
            <person name="Yoshikawa H."/>
            <person name="Miyagishima S.Y."/>
        </authorList>
    </citation>
    <scope>NUCLEOTIDE SEQUENCE [LARGE SCALE GENOMIC DNA]</scope>
    <source>
        <strain evidence="6 7">NIES-2499</strain>
    </source>
</reference>
<evidence type="ECO:0000313" key="6">
    <source>
        <dbReference type="EMBL" id="GAX81169.1"/>
    </source>
</evidence>
<proteinExistence type="predicted"/>
<dbReference type="OrthoDB" id="551026at2759"/>
<evidence type="ECO:0000256" key="2">
    <source>
        <dbReference type="ARBA" id="ARBA00044677"/>
    </source>
</evidence>
<name>A0A250XE31_9CHLO</name>
<feature type="region of interest" description="Disordered" evidence="5">
    <location>
        <begin position="770"/>
        <end position="805"/>
    </location>
</feature>
<dbReference type="GO" id="GO:0003887">
    <property type="term" value="F:DNA-directed DNA polymerase activity"/>
    <property type="evidence" value="ECO:0007669"/>
    <property type="project" value="UniProtKB-EC"/>
</dbReference>
<feature type="compositionally biased region" description="Polar residues" evidence="5">
    <location>
        <begin position="519"/>
        <end position="530"/>
    </location>
</feature>
<dbReference type="PANTHER" id="PTHR31399:SF0">
    <property type="entry name" value="DNA-DIRECTED PRIMASE_POLYMERASE PROTEIN"/>
    <property type="match status" value="1"/>
</dbReference>
<feature type="compositionally biased region" description="Low complexity" evidence="5">
    <location>
        <begin position="427"/>
        <end position="436"/>
    </location>
</feature>
<dbReference type="GO" id="GO:0003682">
    <property type="term" value="F:chromatin binding"/>
    <property type="evidence" value="ECO:0007669"/>
    <property type="project" value="TreeGrafter"/>
</dbReference>
<dbReference type="InterPro" id="IPR044917">
    <property type="entry name" value="PRIMPOL"/>
</dbReference>
<feature type="compositionally biased region" description="Polar residues" evidence="5">
    <location>
        <begin position="499"/>
        <end position="510"/>
    </location>
</feature>
<organism evidence="6 7">
    <name type="scientific">Chlamydomonas eustigma</name>
    <dbReference type="NCBI Taxonomy" id="1157962"/>
    <lineage>
        <taxon>Eukaryota</taxon>
        <taxon>Viridiplantae</taxon>
        <taxon>Chlorophyta</taxon>
        <taxon>core chlorophytes</taxon>
        <taxon>Chlorophyceae</taxon>
        <taxon>CS clade</taxon>
        <taxon>Chlamydomonadales</taxon>
        <taxon>Chlamydomonadaceae</taxon>
        <taxon>Chlamydomonas</taxon>
    </lineage>
</organism>
<protein>
    <recommendedName>
        <fullName evidence="1">DNA-directed primase/polymerase protein</fullName>
        <ecNumber evidence="3">2.7.7.102</ecNumber>
    </recommendedName>
</protein>
<feature type="compositionally biased region" description="Polar residues" evidence="5">
    <location>
        <begin position="408"/>
        <end position="422"/>
    </location>
</feature>
<dbReference type="GO" id="GO:0006264">
    <property type="term" value="P:mitochondrial DNA replication"/>
    <property type="evidence" value="ECO:0007669"/>
    <property type="project" value="TreeGrafter"/>
</dbReference>
<evidence type="ECO:0000256" key="4">
    <source>
        <dbReference type="ARBA" id="ARBA00047303"/>
    </source>
</evidence>
<feature type="region of interest" description="Disordered" evidence="5">
    <location>
        <begin position="408"/>
        <end position="530"/>
    </location>
</feature>
<evidence type="ECO:0000256" key="1">
    <source>
        <dbReference type="ARBA" id="ARBA00026139"/>
    </source>
</evidence>
<dbReference type="PANTHER" id="PTHR31399">
    <property type="entry name" value="DNA-DIRECTED PRIMASE / POLYMERASE PROTEIN"/>
    <property type="match status" value="1"/>
</dbReference>
<comment type="catalytic activity">
    <reaction evidence="4">
        <text>DNA(n) + a 2'-deoxyribonucleoside 5'-triphosphate = DNA(n+1) + diphosphate</text>
        <dbReference type="Rhea" id="RHEA:22508"/>
        <dbReference type="Rhea" id="RHEA-COMP:17339"/>
        <dbReference type="Rhea" id="RHEA-COMP:17340"/>
        <dbReference type="ChEBI" id="CHEBI:33019"/>
        <dbReference type="ChEBI" id="CHEBI:61560"/>
        <dbReference type="ChEBI" id="CHEBI:173112"/>
        <dbReference type="EC" id="2.7.7.7"/>
    </reaction>
    <physiologicalReaction direction="left-to-right" evidence="4">
        <dbReference type="Rhea" id="RHEA:22509"/>
    </physiologicalReaction>
</comment>
<sequence>MPVWSIDRDFINQNLRDQIQDMVKSKDQQNEKINKCKDTNCKPAPLPGKKSTRILVKRVPLPIVKSTHSAEANTARSAQTGEKVIVSTNEFTNLDNNASHAPPCTIAVLQHTATNHTSLGLRGDDAGTALKASNQLIQSDTSSNSCPETTSDLVYLMNAQQLPCSLLLTMHNYSPPSEGLLRLSQQHLTAGIHTSASHTYLPVHAGLSAPVPRLQHNPCMPEPCHVIKGVSELVTLQSARIDYCMEHPPMQSARIDYRMEHPPMQSARIDYCMEHPPMQDKEYDAPRGSADMSCMDVIDLTMNSPPPTFTPSNEIANMELVGGNLRTRQGCSAAAAVLDVNCSSHVLLAALESRALDCGGGSSGHGCVEEGMMVEGPSLTSTSTCPSQQNDLRSAYNFDHVGQAQLHTSSTYEEQIQTSSTHKTQHHAASSFQAQALNPTAHKEQVHTSSAQQPQAHISTTHQQAQPHTSSAHEEQVHTFPTHQAHPHTSSAHEEQVYTFPTHQAHPHTSSSHEDQVHTFPNHQQAHPHTFSAQACAPECSLEFWRPPVDVFEVFPFQKEALQFCQWCNQGGTGALQQWQQEARRVNFESFQDRWRNLRSFMDRNPPPQQSQYNVFVETGGHDYTLRTVSPGCSNNERNVSAGHCSMRVEPYRVFTEEYLSTRQGSFTRHFVVTSYQGLWRKQMGKSALKRHWYEVIREDRPCHLYFDLEYSRAANPVLNGDEVVDLLIRLIKQQFRSLWSVHLADDSFIEMESVLLDLPATSHTLTSGTAMANAPTSHGGLGDSASGQLPPGASMPNRGPPRETSNIMMECNGRPEGTPRQDAGCTASCHSSTSGAAGEAAAAAEELADKFSRHLVVRAPGLALSGGVEAGRFVTLLLRQYEEAKRLMVVKDKSDNPEVYCCVVDQAVYSRMRHFRMLWNCKGGKMAVLQPTGRYGTSDLPPDTLPSALFLQSLICNVHPSAKLLKVPGSMLQSSLDGLVLARTDRPTLLEGRVAAWSRHEFMEYHPANGRAVKISWVYGADEVQQQSCTTLYGIALRAVRFVECLATTRARQEAKVRSIAYCGDAATVSYGMIGPGSHYCLRVGRAHRSNHVYFMLDFATGVHCQKCYDPDCTGFRSEWLPIPSDVWRPEELPSPLADQAMQYLNSSSLS</sequence>
<feature type="compositionally biased region" description="Polar residues" evidence="5">
    <location>
        <begin position="447"/>
        <end position="470"/>
    </location>
</feature>